<organism evidence="3 4">
    <name type="scientific">Novispirillum itersonii</name>
    <name type="common">Aquaspirillum itersonii</name>
    <dbReference type="NCBI Taxonomy" id="189"/>
    <lineage>
        <taxon>Bacteria</taxon>
        <taxon>Pseudomonadati</taxon>
        <taxon>Pseudomonadota</taxon>
        <taxon>Alphaproteobacteria</taxon>
        <taxon>Rhodospirillales</taxon>
        <taxon>Novispirillaceae</taxon>
        <taxon>Novispirillum</taxon>
    </lineage>
</organism>
<evidence type="ECO:0000313" key="3">
    <source>
        <dbReference type="EMBL" id="MBB6208842.1"/>
    </source>
</evidence>
<dbReference type="Pfam" id="PF02836">
    <property type="entry name" value="Glyco_hydro_2_C"/>
    <property type="match status" value="1"/>
</dbReference>
<reference evidence="3 4" key="1">
    <citation type="submission" date="2020-08" db="EMBL/GenBank/DDBJ databases">
        <title>Genomic Encyclopedia of Type Strains, Phase IV (KMG-IV): sequencing the most valuable type-strain genomes for metagenomic binning, comparative biology and taxonomic classification.</title>
        <authorList>
            <person name="Goeker M."/>
        </authorList>
    </citation>
    <scope>NUCLEOTIDE SEQUENCE [LARGE SCALE GENOMIC DNA]</scope>
    <source>
        <strain evidence="3 4">DSM 11590</strain>
    </source>
</reference>
<protein>
    <submittedName>
        <fullName evidence="3">Exo-beta-1,3-glucanase (GH17 family)</fullName>
    </submittedName>
</protein>
<evidence type="ECO:0000256" key="1">
    <source>
        <dbReference type="SAM" id="SignalP"/>
    </source>
</evidence>
<name>A0A7W9ZDX0_NOVIT</name>
<dbReference type="RefSeq" id="WP_184260334.1">
    <property type="nucleotide sequence ID" value="NZ_JACIIX010000001.1"/>
</dbReference>
<proteinExistence type="predicted"/>
<accession>A0A7W9ZDX0</accession>
<comment type="caution">
    <text evidence="3">The sequence shown here is derived from an EMBL/GenBank/DDBJ whole genome shotgun (WGS) entry which is preliminary data.</text>
</comment>
<dbReference type="InterPro" id="IPR017853">
    <property type="entry name" value="GH"/>
</dbReference>
<dbReference type="Proteomes" id="UP000544872">
    <property type="component" value="Unassembled WGS sequence"/>
</dbReference>
<dbReference type="GO" id="GO:0004553">
    <property type="term" value="F:hydrolase activity, hydrolyzing O-glycosyl compounds"/>
    <property type="evidence" value="ECO:0007669"/>
    <property type="project" value="InterPro"/>
</dbReference>
<dbReference type="AlphaFoldDB" id="A0A7W9ZDX0"/>
<keyword evidence="1" id="KW-0732">Signal</keyword>
<dbReference type="SUPFAM" id="SSF51445">
    <property type="entry name" value="(Trans)glycosidases"/>
    <property type="match status" value="1"/>
</dbReference>
<feature type="domain" description="Glycoside hydrolase family 2 catalytic" evidence="2">
    <location>
        <begin position="86"/>
        <end position="233"/>
    </location>
</feature>
<feature type="signal peptide" evidence="1">
    <location>
        <begin position="1"/>
        <end position="22"/>
    </location>
</feature>
<dbReference type="PROSITE" id="PS51257">
    <property type="entry name" value="PROKAR_LIPOPROTEIN"/>
    <property type="match status" value="1"/>
</dbReference>
<dbReference type="EMBL" id="JACIIX010000001">
    <property type="protein sequence ID" value="MBB6208842.1"/>
    <property type="molecule type" value="Genomic_DNA"/>
</dbReference>
<gene>
    <name evidence="3" type="ORF">FHS48_000223</name>
</gene>
<evidence type="ECO:0000313" key="4">
    <source>
        <dbReference type="Proteomes" id="UP000544872"/>
    </source>
</evidence>
<feature type="chain" id="PRO_5030607558" evidence="1">
    <location>
        <begin position="23"/>
        <end position="431"/>
    </location>
</feature>
<dbReference type="Gene3D" id="3.20.20.80">
    <property type="entry name" value="Glycosidases"/>
    <property type="match status" value="1"/>
</dbReference>
<dbReference type="InterPro" id="IPR006103">
    <property type="entry name" value="Glyco_hydro_2_cat"/>
</dbReference>
<dbReference type="GO" id="GO:0005975">
    <property type="term" value="P:carbohydrate metabolic process"/>
    <property type="evidence" value="ECO:0007669"/>
    <property type="project" value="InterPro"/>
</dbReference>
<keyword evidence="4" id="KW-1185">Reference proteome</keyword>
<sequence length="431" mass="46246">MSLRRSVACVSAAVLSCLVASAAPAGAEEPLKRSDISADAIAPAFRLVAKRLMHSGVAFEGTRADLIAAAAAGVKVVRVYRESDAWVLDAAEPLGLKVVMGLWLAHPRHGFDITDTKAVAEQEQRLRAFVRTHKDHPALLAWGVGNEVETEVADPAPVWTLVDRMAAAVKEEDPDHPTMMVVADTGMDRLTPLAACCRSVDLLGINIYAGAYRDLPDRLTTAGIRKPVVITELGALGQWQAGRKPWGAPVELTSRQKAEFFTESLPWLRQQSQIVGVFPFLWGEKQEQTATWHSLLMPDGGLTAMTDALTRQWQVMDSGLPPAAPAPDLTGVGINADVFAPGAEVSSTLAVTDPQGQPLTTTWEVREEATDLRKGGDAEAVPPPVAVTVLEQGPAVIRFRAPEKPGAYRLFATVRNPTGKAATANLPFLVR</sequence>
<evidence type="ECO:0000259" key="2">
    <source>
        <dbReference type="Pfam" id="PF02836"/>
    </source>
</evidence>